<sequence length="352" mass="40451">METERIVTEMKEERSRLKARLTTATKRLSSSSQTNLEQSRKELEDIYKKLLTVHFQYSEMVENDDTFSSYRTGAIISCFHHLAEIVETYIKTADVILFSYENGECYKELLTYKAELHLTNSVALLDFSAYHEDFDLSNLHECVFELRQAIKVCKCDPTGDQNFGQTKSPQPQQRISRVSFDTQEHGGGIAQSTSFSPSLESRNNNLAGYRSTSQSRLSNFDTSVVSAYKNGSRRASGYPLPDFNSDENSEISRGSTFRRSKFIKVPLLTFSGDRREWVDFLSIWRKHADREYDDDIEHVQTLQSCLKDKALGVVKPILVTQEGAYARMWNRLDEIYCDVSLNIQCVHSDRKN</sequence>
<comment type="caution">
    <text evidence="2">The sequence shown here is derived from an EMBL/GenBank/DDBJ whole genome shotgun (WGS) entry which is preliminary data.</text>
</comment>
<dbReference type="AlphaFoldDB" id="A0A7J7JSX7"/>
<name>A0A7J7JSX7_BUGNE</name>
<evidence type="ECO:0000313" key="3">
    <source>
        <dbReference type="Proteomes" id="UP000593567"/>
    </source>
</evidence>
<organism evidence="2 3">
    <name type="scientific">Bugula neritina</name>
    <name type="common">Brown bryozoan</name>
    <name type="synonym">Sertularia neritina</name>
    <dbReference type="NCBI Taxonomy" id="10212"/>
    <lineage>
        <taxon>Eukaryota</taxon>
        <taxon>Metazoa</taxon>
        <taxon>Spiralia</taxon>
        <taxon>Lophotrochozoa</taxon>
        <taxon>Bryozoa</taxon>
        <taxon>Gymnolaemata</taxon>
        <taxon>Cheilostomatida</taxon>
        <taxon>Flustrina</taxon>
        <taxon>Buguloidea</taxon>
        <taxon>Bugulidae</taxon>
        <taxon>Bugula</taxon>
    </lineage>
</organism>
<keyword evidence="3" id="KW-1185">Reference proteome</keyword>
<reference evidence="2" key="1">
    <citation type="submission" date="2020-06" db="EMBL/GenBank/DDBJ databases">
        <title>Draft genome of Bugula neritina, a colonial animal packing powerful symbionts and potential medicines.</title>
        <authorList>
            <person name="Rayko M."/>
        </authorList>
    </citation>
    <scope>NUCLEOTIDE SEQUENCE [LARGE SCALE GENOMIC DNA]</scope>
    <source>
        <strain evidence="2">Kwan_BN1</strain>
    </source>
</reference>
<feature type="compositionally biased region" description="Polar residues" evidence="1">
    <location>
        <begin position="190"/>
        <end position="206"/>
    </location>
</feature>
<dbReference type="EMBL" id="VXIV02001812">
    <property type="protein sequence ID" value="KAF6029472.1"/>
    <property type="molecule type" value="Genomic_DNA"/>
</dbReference>
<dbReference type="OrthoDB" id="5989194at2759"/>
<feature type="region of interest" description="Disordered" evidence="1">
    <location>
        <begin position="180"/>
        <end position="206"/>
    </location>
</feature>
<accession>A0A7J7JSX7</accession>
<dbReference type="Proteomes" id="UP000593567">
    <property type="component" value="Unassembled WGS sequence"/>
</dbReference>
<gene>
    <name evidence="2" type="ORF">EB796_012221</name>
</gene>
<proteinExistence type="predicted"/>
<evidence type="ECO:0000313" key="2">
    <source>
        <dbReference type="EMBL" id="KAF6029472.1"/>
    </source>
</evidence>
<protein>
    <submittedName>
        <fullName evidence="2">Uncharacterized protein</fullName>
    </submittedName>
</protein>
<evidence type="ECO:0000256" key="1">
    <source>
        <dbReference type="SAM" id="MobiDB-lite"/>
    </source>
</evidence>